<feature type="transmembrane region" description="Helical" evidence="1">
    <location>
        <begin position="86"/>
        <end position="104"/>
    </location>
</feature>
<organism evidence="2">
    <name type="scientific">viral metagenome</name>
    <dbReference type="NCBI Taxonomy" id="1070528"/>
    <lineage>
        <taxon>unclassified sequences</taxon>
        <taxon>metagenomes</taxon>
        <taxon>organismal metagenomes</taxon>
    </lineage>
</organism>
<proteinExistence type="predicted"/>
<dbReference type="EMBL" id="MN739151">
    <property type="protein sequence ID" value="QHS90868.1"/>
    <property type="molecule type" value="Genomic_DNA"/>
</dbReference>
<dbReference type="InterPro" id="IPR036019">
    <property type="entry name" value="MscL_channel"/>
</dbReference>
<evidence type="ECO:0000313" key="2">
    <source>
        <dbReference type="EMBL" id="QHS90868.1"/>
    </source>
</evidence>
<dbReference type="Gene3D" id="1.10.1200.120">
    <property type="entry name" value="Large-conductance mechanosensitive channel, MscL, domain 1"/>
    <property type="match status" value="1"/>
</dbReference>
<sequence length="168" mass="18836">MQFEANDDFKDFLIRNGIVTTAAAITIGIASATFIKAFVTDILMPACYFIVGKVILQNVSNRMYKSVTDIFGDKVNFDFDGFAQDLITWIFIVIGAFLIIEYVVRRWFLGLHKKNTSQVVSSLTPAHDLLSPSSYNSNTYIPLTPSNYILPELGELKRIPMTSGVYSM</sequence>
<dbReference type="InterPro" id="IPR037673">
    <property type="entry name" value="MSC/AndL"/>
</dbReference>
<keyword evidence="1" id="KW-0472">Membrane</keyword>
<keyword evidence="1" id="KW-0812">Transmembrane</keyword>
<name>A0A6C0BHJ1_9ZZZZ</name>
<evidence type="ECO:0000256" key="1">
    <source>
        <dbReference type="SAM" id="Phobius"/>
    </source>
</evidence>
<reference evidence="2" key="1">
    <citation type="journal article" date="2020" name="Nature">
        <title>Giant virus diversity and host interactions through global metagenomics.</title>
        <authorList>
            <person name="Schulz F."/>
            <person name="Roux S."/>
            <person name="Paez-Espino D."/>
            <person name="Jungbluth S."/>
            <person name="Walsh D.A."/>
            <person name="Denef V.J."/>
            <person name="McMahon K.D."/>
            <person name="Konstantinidis K.T."/>
            <person name="Eloe-Fadrosh E.A."/>
            <person name="Kyrpides N.C."/>
            <person name="Woyke T."/>
        </authorList>
    </citation>
    <scope>NUCLEOTIDE SEQUENCE</scope>
    <source>
        <strain evidence="2">GVMAG-M-3300010354-11</strain>
    </source>
</reference>
<feature type="transmembrane region" description="Helical" evidence="1">
    <location>
        <begin position="12"/>
        <end position="35"/>
    </location>
</feature>
<accession>A0A6C0BHJ1</accession>
<keyword evidence="1" id="KW-1133">Transmembrane helix</keyword>
<dbReference type="AlphaFoldDB" id="A0A6C0BHJ1"/>
<protein>
    <recommendedName>
        <fullName evidence="3">Large conductance mechanosensitive channel protein</fullName>
    </recommendedName>
</protein>
<dbReference type="Pfam" id="PF01741">
    <property type="entry name" value="MscL"/>
    <property type="match status" value="1"/>
</dbReference>
<dbReference type="SUPFAM" id="SSF81330">
    <property type="entry name" value="Gated mechanosensitive channel"/>
    <property type="match status" value="1"/>
</dbReference>
<evidence type="ECO:0008006" key="3">
    <source>
        <dbReference type="Google" id="ProtNLM"/>
    </source>
</evidence>